<sequence length="341" mass="37917">MPAQVCTVLKWMPRWPPSKFMNFRWFAAAPIVLDAKDFDWALQLGKGANNSAIKVVEKLGVTRAEIEVLAESVLKTLNNSGPLDPQRLKTELGDAVRNLGEEGKRKGAATTLPTALGTLQTQGRIRRVPSNGRLDQQRYSYLAWDLPLSNLSDDQARNAIMAKYLAWTGGATLKQSQWFTAFTVAQSKAALADVGAIEHDGVWQLPADRESFEDFQPPTEEQIQLLAGTDGIALLKRNSAELLAAEDAEKSILGEKSLALQADLPDHPIFDRGTIIGLWQYDPGQQELVAWTFRKPSRAVKERLAEVESYIRDELGDFRSFSLDSPASRQKRIDALRDMRG</sequence>
<dbReference type="KEGG" id="rsa:RSal33209_0064"/>
<dbReference type="eggNOG" id="COG3214">
    <property type="taxonomic scope" value="Bacteria"/>
</dbReference>
<organism evidence="1 2">
    <name type="scientific">Renibacterium salmoninarum (strain ATCC 33209 / DSM 20767 / JCM 11484 / NBRC 15589 / NCIMB 2235)</name>
    <dbReference type="NCBI Taxonomy" id="288705"/>
    <lineage>
        <taxon>Bacteria</taxon>
        <taxon>Bacillati</taxon>
        <taxon>Actinomycetota</taxon>
        <taxon>Actinomycetes</taxon>
        <taxon>Micrococcales</taxon>
        <taxon>Micrococcaceae</taxon>
        <taxon>Renibacterium</taxon>
    </lineage>
</organism>
<accession>A9WLP1</accession>
<protein>
    <recommendedName>
        <fullName evidence="3">Winged helix DNA-binding domain-containing protein</fullName>
    </recommendedName>
</protein>
<evidence type="ECO:0000313" key="2">
    <source>
        <dbReference type="Proteomes" id="UP000002007"/>
    </source>
</evidence>
<name>A9WLP1_RENSM</name>
<dbReference type="STRING" id="288705.RSal33209_0064"/>
<dbReference type="Pfam" id="PF06224">
    <property type="entry name" value="AlkZ-like"/>
    <property type="match status" value="1"/>
</dbReference>
<dbReference type="InterPro" id="IPR009351">
    <property type="entry name" value="AlkZ-like"/>
</dbReference>
<evidence type="ECO:0000313" key="1">
    <source>
        <dbReference type="EMBL" id="ABY21821.1"/>
    </source>
</evidence>
<evidence type="ECO:0008006" key="3">
    <source>
        <dbReference type="Google" id="ProtNLM"/>
    </source>
</evidence>
<dbReference type="EMBL" id="CP000910">
    <property type="protein sequence ID" value="ABY21821.1"/>
    <property type="molecule type" value="Genomic_DNA"/>
</dbReference>
<dbReference type="HOGENOM" id="CLU_730855_0_0_11"/>
<reference evidence="2" key="1">
    <citation type="journal article" date="2008" name="J. Bacteriol.">
        <title>Genome sequence of the fish pathogen Renibacterium salmoninarum suggests reductive evolution away from an environmental Arthrobacter ancestor.</title>
        <authorList>
            <person name="Wiens G.D."/>
            <person name="Rockey D.D."/>
            <person name="Wu Z."/>
            <person name="Chang J."/>
            <person name="Levy R."/>
            <person name="Crane S."/>
            <person name="Chen D.S."/>
            <person name="Capri G.R."/>
            <person name="Burnett J.R."/>
            <person name="Sudheesh P.S."/>
            <person name="Schipma M.J."/>
            <person name="Burd H."/>
            <person name="Bhattacharyya A."/>
            <person name="Rhodes L.D."/>
            <person name="Kaul R."/>
            <person name="Strom M.S."/>
        </authorList>
    </citation>
    <scope>NUCLEOTIDE SEQUENCE [LARGE SCALE GENOMIC DNA]</scope>
    <source>
        <strain evidence="2">ATCC 33209 / DSM 20767 / JCM 11484 / NBRC 15589 / NCIMB 2235</strain>
    </source>
</reference>
<dbReference type="AlphaFoldDB" id="A9WLP1"/>
<gene>
    <name evidence="1" type="ordered locus">RSal33209_0064</name>
</gene>
<proteinExistence type="predicted"/>
<keyword evidence="2" id="KW-1185">Reference proteome</keyword>
<dbReference type="Proteomes" id="UP000002007">
    <property type="component" value="Chromosome"/>
</dbReference>